<organism evidence="1 2">
    <name type="scientific">Lasius platythorax</name>
    <dbReference type="NCBI Taxonomy" id="488582"/>
    <lineage>
        <taxon>Eukaryota</taxon>
        <taxon>Metazoa</taxon>
        <taxon>Ecdysozoa</taxon>
        <taxon>Arthropoda</taxon>
        <taxon>Hexapoda</taxon>
        <taxon>Insecta</taxon>
        <taxon>Pterygota</taxon>
        <taxon>Neoptera</taxon>
        <taxon>Endopterygota</taxon>
        <taxon>Hymenoptera</taxon>
        <taxon>Apocrita</taxon>
        <taxon>Aculeata</taxon>
        <taxon>Formicoidea</taxon>
        <taxon>Formicidae</taxon>
        <taxon>Formicinae</taxon>
        <taxon>Lasius</taxon>
        <taxon>Lasius</taxon>
    </lineage>
</organism>
<sequence>MEKTWTVVRFEDENVVEAVPTTWIVNNRCYWPPYTIENILKSIKDHVDFDPSWTSYEVYVFKNSTSESYQACRLKTKKAEDTSNLNSDNNKRKI</sequence>
<dbReference type="EMBL" id="OZ034835">
    <property type="protein sequence ID" value="CAL1677371.1"/>
    <property type="molecule type" value="Genomic_DNA"/>
</dbReference>
<proteinExistence type="predicted"/>
<name>A0AAV2NE13_9HYME</name>
<accession>A0AAV2NE13</accession>
<gene>
    <name evidence="1" type="ORF">LPLAT_LOCUS3383</name>
</gene>
<keyword evidence="2" id="KW-1185">Reference proteome</keyword>
<evidence type="ECO:0000313" key="1">
    <source>
        <dbReference type="EMBL" id="CAL1677371.1"/>
    </source>
</evidence>
<dbReference type="AlphaFoldDB" id="A0AAV2NE13"/>
<evidence type="ECO:0000313" key="2">
    <source>
        <dbReference type="Proteomes" id="UP001497644"/>
    </source>
</evidence>
<dbReference type="Proteomes" id="UP001497644">
    <property type="component" value="Chromosome 12"/>
</dbReference>
<protein>
    <submittedName>
        <fullName evidence="1">Uncharacterized protein</fullName>
    </submittedName>
</protein>
<reference evidence="1" key="1">
    <citation type="submission" date="2024-04" db="EMBL/GenBank/DDBJ databases">
        <authorList>
            <consortium name="Molecular Ecology Group"/>
        </authorList>
    </citation>
    <scope>NUCLEOTIDE SEQUENCE</scope>
</reference>